<evidence type="ECO:0000256" key="1">
    <source>
        <dbReference type="SAM" id="MobiDB-lite"/>
    </source>
</evidence>
<feature type="region of interest" description="Disordered" evidence="1">
    <location>
        <begin position="201"/>
        <end position="251"/>
    </location>
</feature>
<dbReference type="EMBL" id="AP011540">
    <property type="protein sequence ID" value="BAI65722.1"/>
    <property type="molecule type" value="Genomic_DNA"/>
</dbReference>
<reference evidence="2 3" key="2">
    <citation type="journal article" date="2010" name="J Osaka Dent Univ">
        <title>Isolation and identification of Rothia mucilaginosa from persistent apical periodontitis lesions.</title>
        <authorList>
            <person name="Yamane K."/>
            <person name="Yoshida M."/>
            <person name="Fujihira T."/>
            <person name="Baba T."/>
            <person name="Tsuji N."/>
            <person name="Hayashi H."/>
            <person name="Sugimori C."/>
            <person name="Yamanaka T."/>
            <person name="Mashimo C."/>
            <person name="Nambu T."/>
            <person name="Kawai H."/>
            <person name="Fukushima H."/>
        </authorList>
    </citation>
    <scope>NUCLEOTIDE SEQUENCE [LARGE SCALE GENOMIC DNA]</scope>
    <source>
        <strain evidence="2 3">DY-18</strain>
    </source>
</reference>
<gene>
    <name evidence="2" type="ordered locus">RMDY18_18900</name>
</gene>
<keyword evidence="3" id="KW-1185">Reference proteome</keyword>
<proteinExistence type="predicted"/>
<sequence length="251" mass="29183">MHGRIARHLRVERNTNQVARTHTHDLPLMTSRHLHTLIGAGHNRRTNKRRINNHLITGRSQPRQTHLRRINLRTKSVTTHRNIQNTQRLLTRRRILNTLRQHNQTSTRTQSRHARRNRLNQRLTHTKNTGQTVNRRRLTTGQNQRIQTLKLLTGTHPTHLRTQGLQHQRVLTHTALQRQNTNRQTLTRQNTGRLNLLNHHRSLHKSTNTRRVGPASANPTPSSNTHPKRGVRARITSRAPPGGAVPECQQR</sequence>
<dbReference type="GO" id="GO:0016787">
    <property type="term" value="F:hydrolase activity"/>
    <property type="evidence" value="ECO:0007669"/>
    <property type="project" value="UniProtKB-KW"/>
</dbReference>
<reference evidence="3" key="1">
    <citation type="submission" date="2009-07" db="EMBL/GenBank/DDBJ databases">
        <title>Complete genome sequence of Rothia mucilaginosa DJ.</title>
        <authorList>
            <person name="Yamane K."/>
            <person name="Nambu T."/>
            <person name="Mashimo C."/>
            <person name="Sugimori C."/>
            <person name="Yamanaka T."/>
            <person name="Leung K."/>
            <person name="Fukushima H."/>
        </authorList>
    </citation>
    <scope>NUCLEOTIDE SEQUENCE [LARGE SCALE GENOMIC DNA]</scope>
    <source>
        <strain evidence="3">DY-18</strain>
    </source>
</reference>
<dbReference type="HOGENOM" id="CLU_1106461_0_0_11"/>
<protein>
    <submittedName>
        <fullName evidence="2">Guanosine polyphosphate pyrophosphohydrolase</fullName>
    </submittedName>
</protein>
<dbReference type="KEGG" id="rmu:RMDY18_18900"/>
<name>D2NQ04_ROTMD</name>
<dbReference type="AlphaFoldDB" id="D2NQ04"/>
<keyword evidence="2" id="KW-0378">Hydrolase</keyword>
<dbReference type="Proteomes" id="UP000001883">
    <property type="component" value="Chromosome"/>
</dbReference>
<organism evidence="2 3">
    <name type="scientific">Rothia mucilaginosa (strain DY-18)</name>
    <name type="common">Stomatococcus mucilaginosus</name>
    <dbReference type="NCBI Taxonomy" id="680646"/>
    <lineage>
        <taxon>Bacteria</taxon>
        <taxon>Bacillati</taxon>
        <taxon>Actinomycetota</taxon>
        <taxon>Actinomycetes</taxon>
        <taxon>Micrococcales</taxon>
        <taxon>Micrococcaceae</taxon>
        <taxon>Rothia</taxon>
    </lineage>
</organism>
<reference evidence="2 3" key="3">
    <citation type="journal article" date="2010" name="Sequencing">
        <title>Complete Genome Sequence of Rothia mucilaginosa DY-18: A Clinical Isolate with Dense Meshwork-Like Structures from a Persistent Apical Periodontitis Lesion.</title>
        <authorList>
            <person name="Yamane K."/>
            <person name="Nambu T."/>
            <person name="Yamanaka T."/>
            <person name="Mashimo C."/>
            <person name="Sugimori C."/>
            <person name="Leung K.-P."/>
            <person name="Fukushima H."/>
        </authorList>
    </citation>
    <scope>NUCLEOTIDE SEQUENCE [LARGE SCALE GENOMIC DNA]</scope>
    <source>
        <strain evidence="2 3">DY-18</strain>
    </source>
</reference>
<evidence type="ECO:0000313" key="3">
    <source>
        <dbReference type="Proteomes" id="UP000001883"/>
    </source>
</evidence>
<accession>D2NQ04</accession>
<evidence type="ECO:0000313" key="2">
    <source>
        <dbReference type="EMBL" id="BAI65722.1"/>
    </source>
</evidence>